<reference evidence="1" key="1">
    <citation type="submission" date="2023-08" db="EMBL/GenBank/DDBJ databases">
        <authorList>
            <person name="Chen Y."/>
            <person name="Shah S."/>
            <person name="Dougan E. K."/>
            <person name="Thang M."/>
            <person name="Chan C."/>
        </authorList>
    </citation>
    <scope>NUCLEOTIDE SEQUENCE</scope>
</reference>
<dbReference type="Proteomes" id="UP001178507">
    <property type="component" value="Unassembled WGS sequence"/>
</dbReference>
<proteinExistence type="predicted"/>
<accession>A0AA36JLT1</accession>
<protein>
    <submittedName>
        <fullName evidence="1">Uncharacterized protein</fullName>
    </submittedName>
</protein>
<organism evidence="1 2">
    <name type="scientific">Effrenium voratum</name>
    <dbReference type="NCBI Taxonomy" id="2562239"/>
    <lineage>
        <taxon>Eukaryota</taxon>
        <taxon>Sar</taxon>
        <taxon>Alveolata</taxon>
        <taxon>Dinophyceae</taxon>
        <taxon>Suessiales</taxon>
        <taxon>Symbiodiniaceae</taxon>
        <taxon>Effrenium</taxon>
    </lineage>
</organism>
<evidence type="ECO:0000313" key="2">
    <source>
        <dbReference type="Proteomes" id="UP001178507"/>
    </source>
</evidence>
<dbReference type="EMBL" id="CAUJNA010003700">
    <property type="protein sequence ID" value="CAJ1407984.1"/>
    <property type="molecule type" value="Genomic_DNA"/>
</dbReference>
<dbReference type="AlphaFoldDB" id="A0AA36JLT1"/>
<name>A0AA36JLT1_9DINO</name>
<gene>
    <name evidence="1" type="ORF">EVOR1521_LOCUS29555</name>
</gene>
<keyword evidence="2" id="KW-1185">Reference proteome</keyword>
<comment type="caution">
    <text evidence="1">The sequence shown here is derived from an EMBL/GenBank/DDBJ whole genome shotgun (WGS) entry which is preliminary data.</text>
</comment>
<sequence>MKGAREYRRNRDNFNTYDMDPDSQKYMHALLKLVQLAQCLQPNEDASKNCAWPSGSVSWVFGLAWVRVCFPNREASDMDGRGKPIGHQPT</sequence>
<evidence type="ECO:0000313" key="1">
    <source>
        <dbReference type="EMBL" id="CAJ1407984.1"/>
    </source>
</evidence>